<dbReference type="Gene3D" id="3.30.70.330">
    <property type="match status" value="1"/>
</dbReference>
<protein>
    <recommendedName>
        <fullName evidence="3">RRM domain-containing protein</fullName>
    </recommendedName>
</protein>
<dbReference type="InterPro" id="IPR012677">
    <property type="entry name" value="Nucleotide-bd_a/b_plait_sf"/>
</dbReference>
<evidence type="ECO:0000256" key="2">
    <source>
        <dbReference type="SAM" id="MobiDB-lite"/>
    </source>
</evidence>
<name>A0A484KDF0_9ASTE</name>
<evidence type="ECO:0000313" key="5">
    <source>
        <dbReference type="Proteomes" id="UP000595140"/>
    </source>
</evidence>
<feature type="region of interest" description="Disordered" evidence="2">
    <location>
        <begin position="56"/>
        <end position="83"/>
    </location>
</feature>
<feature type="compositionally biased region" description="Acidic residues" evidence="2">
    <location>
        <begin position="69"/>
        <end position="83"/>
    </location>
</feature>
<evidence type="ECO:0000259" key="3">
    <source>
        <dbReference type="PROSITE" id="PS50102"/>
    </source>
</evidence>
<dbReference type="CDD" id="cd00590">
    <property type="entry name" value="RRM_SF"/>
    <property type="match status" value="1"/>
</dbReference>
<dbReference type="SUPFAM" id="SSF54928">
    <property type="entry name" value="RNA-binding domain, RBD"/>
    <property type="match status" value="1"/>
</dbReference>
<dbReference type="GO" id="GO:0003723">
    <property type="term" value="F:RNA binding"/>
    <property type="evidence" value="ECO:0007669"/>
    <property type="project" value="UniProtKB-UniRule"/>
</dbReference>
<dbReference type="PANTHER" id="PTHR37200">
    <property type="entry name" value="RNA-BINDING (RRM/RBD/RNP MOTIFS) FAMILY PROTEIN"/>
    <property type="match status" value="1"/>
</dbReference>
<dbReference type="AlphaFoldDB" id="A0A484KDF0"/>
<dbReference type="Proteomes" id="UP000595140">
    <property type="component" value="Unassembled WGS sequence"/>
</dbReference>
<evidence type="ECO:0000313" key="4">
    <source>
        <dbReference type="EMBL" id="VFQ61267.1"/>
    </source>
</evidence>
<keyword evidence="1" id="KW-0694">RNA-binding</keyword>
<reference evidence="4 5" key="1">
    <citation type="submission" date="2018-04" db="EMBL/GenBank/DDBJ databases">
        <authorList>
            <person name="Vogel A."/>
        </authorList>
    </citation>
    <scope>NUCLEOTIDE SEQUENCE [LARGE SCALE GENOMIC DNA]</scope>
</reference>
<feature type="region of interest" description="Disordered" evidence="2">
    <location>
        <begin position="284"/>
        <end position="337"/>
    </location>
</feature>
<dbReference type="PANTHER" id="PTHR37200:SF1">
    <property type="entry name" value="RNA-BINDING (RRM_RBD_RNP MOTIFS) FAMILY PROTEIN"/>
    <property type="match status" value="1"/>
</dbReference>
<dbReference type="InterPro" id="IPR000504">
    <property type="entry name" value="RRM_dom"/>
</dbReference>
<feature type="compositionally biased region" description="Basic and acidic residues" evidence="2">
    <location>
        <begin position="305"/>
        <end position="319"/>
    </location>
</feature>
<proteinExistence type="predicted"/>
<evidence type="ECO:0000256" key="1">
    <source>
        <dbReference type="PROSITE-ProRule" id="PRU00176"/>
    </source>
</evidence>
<sequence length="356" mass="39346">MLSLGEFPAQSKFFRSANLLRAPQTRFHLPSIGVTRPGSFSLPRQLKTRVFSLTSSNQKRAAKSPTEIDSVDGDDDSDDEDDGDVFLHLRDSMKTWHEKKPRGFGEGEVYDTSIEDKLMEEIEQSRRAQIVNLNKLKNSPPLNPAPNKKQINQEGASEHVRVRLINLPKKMNVDRDLRSAFKEFPGIVKINPVVSGKAKTRDPTCKGIAFIDFKSEDRAHRFVQTFSGKSIGFGKVQKHIKCVMMNSNPANSKNVQFPNETGHCSNLAEADWNGEVSGMFEGITNAGDEEGVGGSSSSSFSAVPKKTEVNEKKNKVERGKKGKSSSGNPNILGSAKRLKVREKVQLKGALAKYGLK</sequence>
<dbReference type="InterPro" id="IPR035979">
    <property type="entry name" value="RBD_domain_sf"/>
</dbReference>
<organism evidence="4 5">
    <name type="scientific">Cuscuta campestris</name>
    <dbReference type="NCBI Taxonomy" id="132261"/>
    <lineage>
        <taxon>Eukaryota</taxon>
        <taxon>Viridiplantae</taxon>
        <taxon>Streptophyta</taxon>
        <taxon>Embryophyta</taxon>
        <taxon>Tracheophyta</taxon>
        <taxon>Spermatophyta</taxon>
        <taxon>Magnoliopsida</taxon>
        <taxon>eudicotyledons</taxon>
        <taxon>Gunneridae</taxon>
        <taxon>Pentapetalae</taxon>
        <taxon>asterids</taxon>
        <taxon>lamiids</taxon>
        <taxon>Solanales</taxon>
        <taxon>Convolvulaceae</taxon>
        <taxon>Cuscuteae</taxon>
        <taxon>Cuscuta</taxon>
        <taxon>Cuscuta subgen. Grammica</taxon>
        <taxon>Cuscuta sect. Cleistogrammica</taxon>
    </lineage>
</organism>
<dbReference type="SMART" id="SM00360">
    <property type="entry name" value="RRM"/>
    <property type="match status" value="1"/>
</dbReference>
<dbReference type="PROSITE" id="PS50102">
    <property type="entry name" value="RRM"/>
    <property type="match status" value="1"/>
</dbReference>
<dbReference type="Pfam" id="PF00076">
    <property type="entry name" value="RRM_1"/>
    <property type="match status" value="1"/>
</dbReference>
<gene>
    <name evidence="4" type="ORF">CCAM_LOCUS3043</name>
</gene>
<accession>A0A484KDF0</accession>
<dbReference type="OrthoDB" id="1912879at2759"/>
<dbReference type="EMBL" id="OOIL02000150">
    <property type="protein sequence ID" value="VFQ61267.1"/>
    <property type="molecule type" value="Genomic_DNA"/>
</dbReference>
<keyword evidence="5" id="KW-1185">Reference proteome</keyword>
<feature type="domain" description="RRM" evidence="3">
    <location>
        <begin position="160"/>
        <end position="235"/>
    </location>
</feature>